<dbReference type="AlphaFoldDB" id="A0A2J7ZUZ2"/>
<dbReference type="Proteomes" id="UP000236333">
    <property type="component" value="Unassembled WGS sequence"/>
</dbReference>
<evidence type="ECO:0000313" key="2">
    <source>
        <dbReference type="EMBL" id="PNH04082.1"/>
    </source>
</evidence>
<proteinExistence type="predicted"/>
<accession>A0A2J7ZUZ2</accession>
<sequence length="87" mass="9152">MPTNAPPAPARAGTPPPWSGTRNCSALRRQHSLRAIVWAKAHHQSSRAAGAGAATRVGGAHLAVQCCCQSPSFSYTRSRRNTSWGGT</sequence>
<keyword evidence="3" id="KW-1185">Reference proteome</keyword>
<protein>
    <submittedName>
        <fullName evidence="2">Uncharacterized protein</fullName>
    </submittedName>
</protein>
<evidence type="ECO:0000256" key="1">
    <source>
        <dbReference type="SAM" id="MobiDB-lite"/>
    </source>
</evidence>
<evidence type="ECO:0000313" key="3">
    <source>
        <dbReference type="Proteomes" id="UP000236333"/>
    </source>
</evidence>
<reference evidence="2 3" key="1">
    <citation type="journal article" date="2017" name="Mol. Biol. Evol.">
        <title>The 4-celled Tetrabaena socialis nuclear genome reveals the essential components for genetic control of cell number at the origin of multicellularity in the volvocine lineage.</title>
        <authorList>
            <person name="Featherston J."/>
            <person name="Arakaki Y."/>
            <person name="Hanschen E.R."/>
            <person name="Ferris P.J."/>
            <person name="Michod R.E."/>
            <person name="Olson B.J.S.C."/>
            <person name="Nozaki H."/>
            <person name="Durand P.M."/>
        </authorList>
    </citation>
    <scope>NUCLEOTIDE SEQUENCE [LARGE SCALE GENOMIC DNA]</scope>
    <source>
        <strain evidence="2 3">NIES-571</strain>
    </source>
</reference>
<dbReference type="EMBL" id="PGGS01000426">
    <property type="protein sequence ID" value="PNH04082.1"/>
    <property type="molecule type" value="Genomic_DNA"/>
</dbReference>
<organism evidence="2 3">
    <name type="scientific">Tetrabaena socialis</name>
    <dbReference type="NCBI Taxonomy" id="47790"/>
    <lineage>
        <taxon>Eukaryota</taxon>
        <taxon>Viridiplantae</taxon>
        <taxon>Chlorophyta</taxon>
        <taxon>core chlorophytes</taxon>
        <taxon>Chlorophyceae</taxon>
        <taxon>CS clade</taxon>
        <taxon>Chlamydomonadales</taxon>
        <taxon>Tetrabaenaceae</taxon>
        <taxon>Tetrabaena</taxon>
    </lineage>
</organism>
<name>A0A2J7ZUZ2_9CHLO</name>
<feature type="compositionally biased region" description="Pro residues" evidence="1">
    <location>
        <begin position="1"/>
        <end position="18"/>
    </location>
</feature>
<gene>
    <name evidence="2" type="ORF">TSOC_009797</name>
</gene>
<feature type="region of interest" description="Disordered" evidence="1">
    <location>
        <begin position="1"/>
        <end position="23"/>
    </location>
</feature>
<comment type="caution">
    <text evidence="2">The sequence shown here is derived from an EMBL/GenBank/DDBJ whole genome shotgun (WGS) entry which is preliminary data.</text>
</comment>